<keyword evidence="10" id="KW-1185">Reference proteome</keyword>
<dbReference type="InterPro" id="IPR003156">
    <property type="entry name" value="DHHA1_dom"/>
</dbReference>
<evidence type="ECO:0000256" key="3">
    <source>
        <dbReference type="ARBA" id="ARBA00022722"/>
    </source>
</evidence>
<accession>A0AAW9RJ98</accession>
<dbReference type="GO" id="GO:0006310">
    <property type="term" value="P:DNA recombination"/>
    <property type="evidence" value="ECO:0007669"/>
    <property type="project" value="InterPro"/>
</dbReference>
<evidence type="ECO:0000256" key="1">
    <source>
        <dbReference type="ARBA" id="ARBA00005915"/>
    </source>
</evidence>
<dbReference type="InterPro" id="IPR041122">
    <property type="entry name" value="RecJ_OB"/>
</dbReference>
<dbReference type="Gene3D" id="3.90.1640.30">
    <property type="match status" value="1"/>
</dbReference>
<dbReference type="Gene3D" id="3.10.310.30">
    <property type="match status" value="1"/>
</dbReference>
<dbReference type="SUPFAM" id="SSF64182">
    <property type="entry name" value="DHH phosphoesterases"/>
    <property type="match status" value="1"/>
</dbReference>
<dbReference type="GO" id="GO:0008409">
    <property type="term" value="F:5'-3' exonuclease activity"/>
    <property type="evidence" value="ECO:0007669"/>
    <property type="project" value="InterPro"/>
</dbReference>
<evidence type="ECO:0000259" key="8">
    <source>
        <dbReference type="Pfam" id="PF17768"/>
    </source>
</evidence>
<dbReference type="Pfam" id="PF17768">
    <property type="entry name" value="RecJ_OB"/>
    <property type="match status" value="1"/>
</dbReference>
<dbReference type="Pfam" id="PF01368">
    <property type="entry name" value="DHH"/>
    <property type="match status" value="1"/>
</dbReference>
<comment type="similarity">
    <text evidence="1">Belongs to the RecJ family.</text>
</comment>
<dbReference type="EMBL" id="JAZHOF010000008">
    <property type="protein sequence ID" value="MEJ8573749.1"/>
    <property type="molecule type" value="Genomic_DNA"/>
</dbReference>
<organism evidence="9 10">
    <name type="scientific">Microbaculum marinum</name>
    <dbReference type="NCBI Taxonomy" id="1764581"/>
    <lineage>
        <taxon>Bacteria</taxon>
        <taxon>Pseudomonadati</taxon>
        <taxon>Pseudomonadota</taxon>
        <taxon>Alphaproteobacteria</taxon>
        <taxon>Hyphomicrobiales</taxon>
        <taxon>Tepidamorphaceae</taxon>
        <taxon>Microbaculum</taxon>
    </lineage>
</organism>
<name>A0AAW9RJ98_9HYPH</name>
<feature type="domain" description="DDH" evidence="6">
    <location>
        <begin position="111"/>
        <end position="268"/>
    </location>
</feature>
<dbReference type="InterPro" id="IPR038763">
    <property type="entry name" value="DHH_sf"/>
</dbReference>
<evidence type="ECO:0000256" key="5">
    <source>
        <dbReference type="ARBA" id="ARBA00022839"/>
    </source>
</evidence>
<dbReference type="RefSeq" id="WP_340331445.1">
    <property type="nucleotide sequence ID" value="NZ_JAZHOF010000008.1"/>
</dbReference>
<dbReference type="PANTHER" id="PTHR30255:SF2">
    <property type="entry name" value="SINGLE-STRANDED-DNA-SPECIFIC EXONUCLEASE RECJ"/>
    <property type="match status" value="1"/>
</dbReference>
<comment type="caution">
    <text evidence="9">The sequence shown here is derived from an EMBL/GenBank/DDBJ whole genome shotgun (WGS) entry which is preliminary data.</text>
</comment>
<dbReference type="GO" id="GO:0003676">
    <property type="term" value="F:nucleic acid binding"/>
    <property type="evidence" value="ECO:0007669"/>
    <property type="project" value="InterPro"/>
</dbReference>
<dbReference type="InterPro" id="IPR001667">
    <property type="entry name" value="DDH_dom"/>
</dbReference>
<dbReference type="Proteomes" id="UP001378188">
    <property type="component" value="Unassembled WGS sequence"/>
</dbReference>
<gene>
    <name evidence="9" type="primary">recJ</name>
    <name evidence="9" type="ORF">V3328_19820</name>
</gene>
<evidence type="ECO:0000256" key="4">
    <source>
        <dbReference type="ARBA" id="ARBA00022801"/>
    </source>
</evidence>
<dbReference type="InterPro" id="IPR004610">
    <property type="entry name" value="RecJ"/>
</dbReference>
<proteinExistence type="inferred from homology"/>
<feature type="domain" description="DHHA1" evidence="7">
    <location>
        <begin position="389"/>
        <end position="484"/>
    </location>
</feature>
<feature type="domain" description="RecJ OB" evidence="8">
    <location>
        <begin position="497"/>
        <end position="606"/>
    </location>
</feature>
<evidence type="ECO:0000259" key="7">
    <source>
        <dbReference type="Pfam" id="PF02272"/>
    </source>
</evidence>
<sequence length="613" mass="64049">MTGAGAVAIAPDPGDTGGDLRTVLGVERSVCGNRWVDRLDRAAHQSALAIAQQNDIPEIVARVVAGRGVLPEQVSEYLDPSVRTLMPDPSRLTDMDAAAARIADAVQSGEKVAIFGDYDVDGATSAALLARFLRFNGIDPAIHIPDRIIEGYGPNEQAIAALADAGASLLVTVDCGSTSHEALAYARSRGLDVVVIDHHQIGTDLPPAAAVVNPNRQDDLSGQGHLAAVGVVFLAVVAANRTLRERGWYGSRRPPELLGWLDLVALGTVADVVPLIGLNRAYVRKGLVALRNRLSVGLNALADASRLNEPPDTYHLGFLLGPRINAGGRVGDAALGVRLLLSGDGAEAAEIAGVLDRLNRERQDIEAAILAEAMAMVDVDPASQTRSVLVVHSDRDWHPGVIGLVAARIKERFARPAFAISIGADGLGTGSGRSIAGVDLGSAVRSAVAEKLLVKGGGHAMAAGLTVERGRIPALQEFLEERLRASVAAVDQRTLRIDAVLTAGGATVDVLKALEAAGPFGSGNPQPRFAFPAHRLSYAEATEQGHVRATLSSPDGGRLKSIAFRAAGTPLGDALLSGRQETVHAAGNLRIDRWGGREAVQLQLKDLAVPAGR</sequence>
<dbReference type="NCBIfam" id="TIGR00644">
    <property type="entry name" value="recJ"/>
    <property type="match status" value="1"/>
</dbReference>
<dbReference type="PANTHER" id="PTHR30255">
    <property type="entry name" value="SINGLE-STRANDED-DNA-SPECIFIC EXONUCLEASE RECJ"/>
    <property type="match status" value="1"/>
</dbReference>
<evidence type="ECO:0000256" key="2">
    <source>
        <dbReference type="ARBA" id="ARBA00019841"/>
    </source>
</evidence>
<dbReference type="AlphaFoldDB" id="A0AAW9RJ98"/>
<protein>
    <recommendedName>
        <fullName evidence="2">Single-stranded-DNA-specific exonuclease RecJ</fullName>
    </recommendedName>
</protein>
<reference evidence="9 10" key="1">
    <citation type="submission" date="2024-02" db="EMBL/GenBank/DDBJ databases">
        <title>Genome analysis and characterization of Microbaculum marinisediminis sp. nov., isolated from marine sediment.</title>
        <authorList>
            <person name="Du Z.-J."/>
            <person name="Ye Y.-Q."/>
            <person name="Zhang Z.-R."/>
            <person name="Yuan S.-M."/>
            <person name="Zhang X.-Y."/>
        </authorList>
    </citation>
    <scope>NUCLEOTIDE SEQUENCE [LARGE SCALE GENOMIC DNA]</scope>
    <source>
        <strain evidence="9 10">SDUM1044001</strain>
    </source>
</reference>
<keyword evidence="4" id="KW-0378">Hydrolase</keyword>
<evidence type="ECO:0000259" key="6">
    <source>
        <dbReference type="Pfam" id="PF01368"/>
    </source>
</evidence>
<keyword evidence="3" id="KW-0540">Nuclease</keyword>
<dbReference type="Pfam" id="PF02272">
    <property type="entry name" value="DHHA1"/>
    <property type="match status" value="1"/>
</dbReference>
<keyword evidence="5 9" id="KW-0269">Exonuclease</keyword>
<dbReference type="InterPro" id="IPR051673">
    <property type="entry name" value="SSDNA_exonuclease_RecJ"/>
</dbReference>
<dbReference type="GO" id="GO:0006281">
    <property type="term" value="P:DNA repair"/>
    <property type="evidence" value="ECO:0007669"/>
    <property type="project" value="InterPro"/>
</dbReference>
<evidence type="ECO:0000313" key="10">
    <source>
        <dbReference type="Proteomes" id="UP001378188"/>
    </source>
</evidence>
<evidence type="ECO:0000313" key="9">
    <source>
        <dbReference type="EMBL" id="MEJ8573749.1"/>
    </source>
</evidence>